<evidence type="ECO:0008006" key="4">
    <source>
        <dbReference type="Google" id="ProtNLM"/>
    </source>
</evidence>
<dbReference type="RefSeq" id="WP_248361947.1">
    <property type="nucleotide sequence ID" value="NZ_AP025591.1"/>
</dbReference>
<protein>
    <recommendedName>
        <fullName evidence="4">DUF2029 domain-containing protein</fullName>
    </recommendedName>
</protein>
<name>A0ABM7WW89_9BACT</name>
<keyword evidence="1" id="KW-0812">Transmembrane</keyword>
<sequence length="401" mass="42645">MDHAARARSARRLVLALAGLWLALGYVNVARGAAHAGARYRFWSFEHLCYSDVIALHGDRYLGGGRPVPYLEDRIEYPVLLGAALWLPSFVPGGALVHFTVTYAALAACLLAALLALDRIPGARPGWLGATPALVLYAGLNWDLLPIALLALAALALARARPGGAGALAALGVSAKLFPGVLVPPALVALAARPPRAPLLRFAGALAVTLLAVNLPVYLAAPDGFLWFFRFNAGRGAENSIWDALHVQRGPLLELLSTGPLLAATAAACAATLATARAGRDAHRAVRLGAALALVAWIATNKIWSPQYALYGFLAGALAAAPLRLFLILSAVSLWDFYVAFHVRALRWEPAFRDHVFHPTGVVRTILWLVLAAWIGRELWRAARPARGDARPRLASVKSGA</sequence>
<feature type="transmembrane region" description="Helical" evidence="1">
    <location>
        <begin position="95"/>
        <end position="117"/>
    </location>
</feature>
<keyword evidence="1" id="KW-0472">Membrane</keyword>
<keyword evidence="1" id="KW-1133">Transmembrane helix</keyword>
<evidence type="ECO:0000313" key="2">
    <source>
        <dbReference type="EMBL" id="BDG03710.1"/>
    </source>
</evidence>
<keyword evidence="3" id="KW-1185">Reference proteome</keyword>
<gene>
    <name evidence="2" type="ORF">AMOR_27060</name>
</gene>
<feature type="transmembrane region" description="Helical" evidence="1">
    <location>
        <begin position="310"/>
        <end position="335"/>
    </location>
</feature>
<feature type="transmembrane region" description="Helical" evidence="1">
    <location>
        <begin position="255"/>
        <end position="273"/>
    </location>
</feature>
<feature type="transmembrane region" description="Helical" evidence="1">
    <location>
        <begin position="129"/>
        <end position="155"/>
    </location>
</feature>
<feature type="transmembrane region" description="Helical" evidence="1">
    <location>
        <begin position="356"/>
        <end position="375"/>
    </location>
</feature>
<dbReference type="EMBL" id="AP025591">
    <property type="protein sequence ID" value="BDG03710.1"/>
    <property type="molecule type" value="Genomic_DNA"/>
</dbReference>
<organism evidence="2 3">
    <name type="scientific">Anaeromyxobacter oryzae</name>
    <dbReference type="NCBI Taxonomy" id="2918170"/>
    <lineage>
        <taxon>Bacteria</taxon>
        <taxon>Pseudomonadati</taxon>
        <taxon>Myxococcota</taxon>
        <taxon>Myxococcia</taxon>
        <taxon>Myxococcales</taxon>
        <taxon>Cystobacterineae</taxon>
        <taxon>Anaeromyxobacteraceae</taxon>
        <taxon>Anaeromyxobacter</taxon>
    </lineage>
</organism>
<proteinExistence type="predicted"/>
<feature type="transmembrane region" description="Helical" evidence="1">
    <location>
        <begin position="199"/>
        <end position="221"/>
    </location>
</feature>
<evidence type="ECO:0000313" key="3">
    <source>
        <dbReference type="Proteomes" id="UP001162891"/>
    </source>
</evidence>
<dbReference type="Proteomes" id="UP001162891">
    <property type="component" value="Chromosome"/>
</dbReference>
<evidence type="ECO:0000256" key="1">
    <source>
        <dbReference type="SAM" id="Phobius"/>
    </source>
</evidence>
<reference evidence="3" key="1">
    <citation type="journal article" date="2022" name="Int. J. Syst. Evol. Microbiol.">
        <title>Anaeromyxobacter oryzae sp. nov., Anaeromyxobacter diazotrophicus sp. nov. and Anaeromyxobacter paludicola sp. nov., isolated from paddy soils.</title>
        <authorList>
            <person name="Itoh H."/>
            <person name="Xu Z."/>
            <person name="Mise K."/>
            <person name="Masuda Y."/>
            <person name="Ushijima N."/>
            <person name="Hayakawa C."/>
            <person name="Shiratori Y."/>
            <person name="Senoo K."/>
        </authorList>
    </citation>
    <scope>NUCLEOTIDE SEQUENCE [LARGE SCALE GENOMIC DNA]</scope>
    <source>
        <strain evidence="3">Red232</strain>
    </source>
</reference>
<feature type="transmembrane region" description="Helical" evidence="1">
    <location>
        <begin position="167"/>
        <end position="192"/>
    </location>
</feature>
<accession>A0ABM7WW89</accession>